<protein>
    <submittedName>
        <fullName evidence="1">Uncharacterized protein</fullName>
    </submittedName>
</protein>
<reference evidence="2" key="1">
    <citation type="journal article" date="2019" name="Int. J. Syst. Evol. Microbiol.">
        <title>The Global Catalogue of Microorganisms (GCM) 10K type strain sequencing project: providing services to taxonomists for standard genome sequencing and annotation.</title>
        <authorList>
            <consortium name="The Broad Institute Genomics Platform"/>
            <consortium name="The Broad Institute Genome Sequencing Center for Infectious Disease"/>
            <person name="Wu L."/>
            <person name="Ma J."/>
        </authorList>
    </citation>
    <scope>NUCLEOTIDE SEQUENCE [LARGE SCALE GENOMIC DNA]</scope>
    <source>
        <strain evidence="2">CCUG 56754</strain>
    </source>
</reference>
<sequence length="68" mass="7761">MTELLLYSLIFGLFLGGLVAFRLLTQHHINHVLKTLDVDMNSEKEVVKVRPVPKPSFVVQESAERLKD</sequence>
<name>A0ABW3LLH2_9BACI</name>
<dbReference type="EMBL" id="JBHTKJ010000025">
    <property type="protein sequence ID" value="MFD1038780.1"/>
    <property type="molecule type" value="Genomic_DNA"/>
</dbReference>
<evidence type="ECO:0000313" key="1">
    <source>
        <dbReference type="EMBL" id="MFD1038780.1"/>
    </source>
</evidence>
<proteinExistence type="predicted"/>
<dbReference type="RefSeq" id="WP_390362086.1">
    <property type="nucleotide sequence ID" value="NZ_JBHTKJ010000025.1"/>
</dbReference>
<gene>
    <name evidence="1" type="ORF">ACFQ3N_10310</name>
</gene>
<organism evidence="1 2">
    <name type="scientific">Virgibacillus byunsanensis</name>
    <dbReference type="NCBI Taxonomy" id="570945"/>
    <lineage>
        <taxon>Bacteria</taxon>
        <taxon>Bacillati</taxon>
        <taxon>Bacillota</taxon>
        <taxon>Bacilli</taxon>
        <taxon>Bacillales</taxon>
        <taxon>Bacillaceae</taxon>
        <taxon>Virgibacillus</taxon>
    </lineage>
</organism>
<accession>A0ABW3LLH2</accession>
<evidence type="ECO:0000313" key="2">
    <source>
        <dbReference type="Proteomes" id="UP001597040"/>
    </source>
</evidence>
<dbReference type="Proteomes" id="UP001597040">
    <property type="component" value="Unassembled WGS sequence"/>
</dbReference>
<keyword evidence="2" id="KW-1185">Reference proteome</keyword>
<comment type="caution">
    <text evidence="1">The sequence shown here is derived from an EMBL/GenBank/DDBJ whole genome shotgun (WGS) entry which is preliminary data.</text>
</comment>